<name>A0A7W5E4J4_9BACT</name>
<dbReference type="RefSeq" id="WP_184309128.1">
    <property type="nucleotide sequence ID" value="NZ_JACHXU010000031.1"/>
</dbReference>
<feature type="coiled-coil region" evidence="1">
    <location>
        <begin position="464"/>
        <end position="498"/>
    </location>
</feature>
<dbReference type="GO" id="GO:0006302">
    <property type="term" value="P:double-strand break repair"/>
    <property type="evidence" value="ECO:0007669"/>
    <property type="project" value="InterPro"/>
</dbReference>
<dbReference type="GO" id="GO:0016887">
    <property type="term" value="F:ATP hydrolysis activity"/>
    <property type="evidence" value="ECO:0007669"/>
    <property type="project" value="InterPro"/>
</dbReference>
<reference evidence="4 5" key="1">
    <citation type="submission" date="2020-08" db="EMBL/GenBank/DDBJ databases">
        <title>Genomic Encyclopedia of Type Strains, Phase III (KMG-III): the genomes of soil and plant-associated and newly described type strains.</title>
        <authorList>
            <person name="Whitman W."/>
        </authorList>
    </citation>
    <scope>NUCLEOTIDE SEQUENCE [LARGE SCALE GENOMIC DNA]</scope>
    <source>
        <strain evidence="4 5">CECT 8075</strain>
    </source>
</reference>
<comment type="caution">
    <text evidence="4">The sequence shown here is derived from an EMBL/GenBank/DDBJ whole genome shotgun (WGS) entry which is preliminary data.</text>
</comment>
<dbReference type="PANTHER" id="PTHR32114:SF2">
    <property type="entry name" value="ABC TRANSPORTER ABCH.3"/>
    <property type="match status" value="1"/>
</dbReference>
<keyword evidence="4" id="KW-0540">Nuclease</keyword>
<proteinExistence type="predicted"/>
<evidence type="ECO:0000259" key="3">
    <source>
        <dbReference type="Pfam" id="PF13476"/>
    </source>
</evidence>
<accession>A0A7W5E4J4</accession>
<feature type="region of interest" description="Disordered" evidence="2">
    <location>
        <begin position="520"/>
        <end position="542"/>
    </location>
</feature>
<dbReference type="Pfam" id="PF13476">
    <property type="entry name" value="AAA_23"/>
    <property type="match status" value="1"/>
</dbReference>
<evidence type="ECO:0000313" key="4">
    <source>
        <dbReference type="EMBL" id="MBB3210056.1"/>
    </source>
</evidence>
<protein>
    <submittedName>
        <fullName evidence="4">Exonuclease SbcC</fullName>
    </submittedName>
</protein>
<dbReference type="Proteomes" id="UP000536179">
    <property type="component" value="Unassembled WGS sequence"/>
</dbReference>
<keyword evidence="4" id="KW-0269">Exonuclease</keyword>
<dbReference type="InterPro" id="IPR038729">
    <property type="entry name" value="Rad50/SbcC_AAA"/>
</dbReference>
<feature type="domain" description="Rad50/SbcC-type AAA" evidence="3">
    <location>
        <begin position="4"/>
        <end position="219"/>
    </location>
</feature>
<dbReference type="PANTHER" id="PTHR32114">
    <property type="entry name" value="ABC TRANSPORTER ABCH.3"/>
    <property type="match status" value="1"/>
</dbReference>
<gene>
    <name evidence="4" type="ORF">FHS27_005902</name>
</gene>
<evidence type="ECO:0000256" key="1">
    <source>
        <dbReference type="SAM" id="Coils"/>
    </source>
</evidence>
<keyword evidence="1" id="KW-0175">Coiled coil</keyword>
<dbReference type="Gene3D" id="3.40.50.300">
    <property type="entry name" value="P-loop containing nucleotide triphosphate hydrolases"/>
    <property type="match status" value="1"/>
</dbReference>
<evidence type="ECO:0000313" key="5">
    <source>
        <dbReference type="Proteomes" id="UP000536179"/>
    </source>
</evidence>
<keyword evidence="4" id="KW-0378">Hydrolase</keyword>
<feature type="coiled-coil region" evidence="1">
    <location>
        <begin position="198"/>
        <end position="232"/>
    </location>
</feature>
<feature type="compositionally biased region" description="Basic and acidic residues" evidence="2">
    <location>
        <begin position="528"/>
        <end position="542"/>
    </location>
</feature>
<dbReference type="GO" id="GO:0004527">
    <property type="term" value="F:exonuclease activity"/>
    <property type="evidence" value="ECO:0007669"/>
    <property type="project" value="UniProtKB-KW"/>
</dbReference>
<evidence type="ECO:0000256" key="2">
    <source>
        <dbReference type="SAM" id="MobiDB-lite"/>
    </source>
</evidence>
<keyword evidence="5" id="KW-1185">Reference proteome</keyword>
<dbReference type="AlphaFoldDB" id="A0A7W5E4J4"/>
<dbReference type="SUPFAM" id="SSF52540">
    <property type="entry name" value="P-loop containing nucleoside triphosphate hydrolases"/>
    <property type="match status" value="1"/>
</dbReference>
<organism evidence="4 5">
    <name type="scientific">Aporhodopirellula rubra</name>
    <dbReference type="NCBI Taxonomy" id="980271"/>
    <lineage>
        <taxon>Bacteria</taxon>
        <taxon>Pseudomonadati</taxon>
        <taxon>Planctomycetota</taxon>
        <taxon>Planctomycetia</taxon>
        <taxon>Pirellulales</taxon>
        <taxon>Pirellulaceae</taxon>
        <taxon>Aporhodopirellula</taxon>
    </lineage>
</organism>
<sequence>MIRKITLENFMSHGKTVIELADGLTVLTGPNNCGKSALVSALQIIAANGRTTHVMRHGSKFCRITVETDDDHTIVWERKKSTVKYNINGEDVHRIGQSVPEELHETLRLDKVITEVGASKNEYDIHFGEQKSPVFLLNESGSRAAAFFASSSDAARLVEMQHVHRSRTTRARSEAKRLNTESEQNIARLAAFAPIDAISESVKAAEKLQAAIEQQQQQIRDVATLIDRLQTSAADVTRCSGELAILKTLDQATTTPDELLTNRTRCERLRHWLCSATEMTQIRDREQSRFQTLSQLQPLPDQHPAAALADLIAKMVQTQTRFTIAERISKSCTPLTSPPPLEPADACRQTARRLAVAIEHHNAARRTHEALSQLAAPPAAHDTPRVSSLVERLKVAIANHAAMHARLSATTALTPPPVIEPTGTLQRTIQELNLVQTKHQTISDRTAKMQLLRPLEPPHDLKPVETHLERIKRINEDVTKAQAKADAAQALLQKHERMIRDFVSENPKCATCGGSIDPETLMSTVPGTHDHDDGTAAREPSV</sequence>
<dbReference type="InterPro" id="IPR027417">
    <property type="entry name" value="P-loop_NTPase"/>
</dbReference>
<dbReference type="EMBL" id="JACHXU010000031">
    <property type="protein sequence ID" value="MBB3210056.1"/>
    <property type="molecule type" value="Genomic_DNA"/>
</dbReference>